<reference evidence="4 5" key="1">
    <citation type="journal article" date="2021" name="Hortic Res">
        <title>Chromosome-scale assembly of the Dendrobium chrysotoxum genome enhances the understanding of orchid evolution.</title>
        <authorList>
            <person name="Zhang Y."/>
            <person name="Zhang G.Q."/>
            <person name="Zhang D."/>
            <person name="Liu X.D."/>
            <person name="Xu X.Y."/>
            <person name="Sun W.H."/>
            <person name="Yu X."/>
            <person name="Zhu X."/>
            <person name="Wang Z.W."/>
            <person name="Zhao X."/>
            <person name="Zhong W.Y."/>
            <person name="Chen H."/>
            <person name="Yin W.L."/>
            <person name="Huang T."/>
            <person name="Niu S.C."/>
            <person name="Liu Z.J."/>
        </authorList>
    </citation>
    <scope>NUCLEOTIDE SEQUENCE [LARGE SCALE GENOMIC DNA]</scope>
    <source>
        <strain evidence="4">Lindl</strain>
    </source>
</reference>
<dbReference type="InterPro" id="IPR046431">
    <property type="entry name" value="FAF_dom"/>
</dbReference>
<evidence type="ECO:0000313" key="5">
    <source>
        <dbReference type="Proteomes" id="UP000775213"/>
    </source>
</evidence>
<feature type="region of interest" description="Disordered" evidence="2">
    <location>
        <begin position="102"/>
        <end position="138"/>
    </location>
</feature>
<protein>
    <recommendedName>
        <fullName evidence="3">FAF domain-containing protein</fullName>
    </recommendedName>
</protein>
<dbReference type="InterPro" id="IPR021410">
    <property type="entry name" value="FAF"/>
</dbReference>
<dbReference type="Proteomes" id="UP000775213">
    <property type="component" value="Unassembled WGS sequence"/>
</dbReference>
<name>A0AAV7HCN1_DENCH</name>
<proteinExistence type="inferred from homology"/>
<comment type="similarity">
    <text evidence="1">Belongs to the fantastic four family.</text>
</comment>
<evidence type="ECO:0000256" key="1">
    <source>
        <dbReference type="ARBA" id="ARBA00008690"/>
    </source>
</evidence>
<comment type="caution">
    <text evidence="4">The sequence shown here is derived from an EMBL/GenBank/DDBJ whole genome shotgun (WGS) entry which is preliminary data.</text>
</comment>
<sequence length="234" mass="25967">MAFCHGLQSFFDALQVSSEAIKVRPACESSDYPDSVFKGSHGWNSLNFLCSPAKESAFPPPAICTKQRLVKSFNLDMCTETLGCETGAMCSSYDQFEIASAKKKKKKENPPPLSTNEVTKQRSAPPPLTTLSGERRLSLGRKQGGGRLMLFPFKPSVLEAERSGGRLQLRFFRREGMNKTEGGREVEEEEEDEAKESGCFVYGCGEKHKQAGRCKEEDEGIFNRDSDARWVASS</sequence>
<feature type="domain" description="FAF" evidence="3">
    <location>
        <begin position="125"/>
        <end position="171"/>
    </location>
</feature>
<dbReference type="EMBL" id="JAGFBR010000006">
    <property type="protein sequence ID" value="KAH0465215.1"/>
    <property type="molecule type" value="Genomic_DNA"/>
</dbReference>
<evidence type="ECO:0000259" key="3">
    <source>
        <dbReference type="Pfam" id="PF11250"/>
    </source>
</evidence>
<keyword evidence="5" id="KW-1185">Reference proteome</keyword>
<accession>A0AAV7HCN1</accession>
<evidence type="ECO:0000313" key="4">
    <source>
        <dbReference type="EMBL" id="KAH0465215.1"/>
    </source>
</evidence>
<dbReference type="PANTHER" id="PTHR33155">
    <property type="entry name" value="FANTASTIC FOUR-LIKE PROTEIN (DUF3049)"/>
    <property type="match status" value="1"/>
</dbReference>
<gene>
    <name evidence="4" type="ORF">IEQ34_005318</name>
</gene>
<evidence type="ECO:0000256" key="2">
    <source>
        <dbReference type="SAM" id="MobiDB-lite"/>
    </source>
</evidence>
<dbReference type="PANTHER" id="PTHR33155:SF8">
    <property type="entry name" value="PROTEIN FANTASTIC FOUR 1"/>
    <property type="match status" value="1"/>
</dbReference>
<dbReference type="Pfam" id="PF11250">
    <property type="entry name" value="FAF"/>
    <property type="match status" value="1"/>
</dbReference>
<dbReference type="AlphaFoldDB" id="A0AAV7HCN1"/>
<organism evidence="4 5">
    <name type="scientific">Dendrobium chrysotoxum</name>
    <name type="common">Orchid</name>
    <dbReference type="NCBI Taxonomy" id="161865"/>
    <lineage>
        <taxon>Eukaryota</taxon>
        <taxon>Viridiplantae</taxon>
        <taxon>Streptophyta</taxon>
        <taxon>Embryophyta</taxon>
        <taxon>Tracheophyta</taxon>
        <taxon>Spermatophyta</taxon>
        <taxon>Magnoliopsida</taxon>
        <taxon>Liliopsida</taxon>
        <taxon>Asparagales</taxon>
        <taxon>Orchidaceae</taxon>
        <taxon>Epidendroideae</taxon>
        <taxon>Malaxideae</taxon>
        <taxon>Dendrobiinae</taxon>
        <taxon>Dendrobium</taxon>
    </lineage>
</organism>